<comment type="subunit">
    <text evidence="10">Probably interacts with PlsX.</text>
</comment>
<keyword evidence="11" id="KW-0012">Acyltransferase</keyword>
<evidence type="ECO:0000256" key="9">
    <source>
        <dbReference type="ARBA" id="ARBA00023264"/>
    </source>
</evidence>
<evidence type="ECO:0000256" key="1">
    <source>
        <dbReference type="ARBA" id="ARBA00022475"/>
    </source>
</evidence>
<gene>
    <name evidence="11" type="primary">plsY2</name>
    <name evidence="10" type="synonym">plsY</name>
    <name evidence="11" type="ORF">KDI_26130</name>
</gene>
<comment type="function">
    <text evidence="10">Catalyzes the transfer of an acyl group from acyl-phosphate (acyl-PO(4)) to glycerol-3-phosphate (G3P) to form lysophosphatidic acid (LPA). This enzyme utilizes acyl-phosphate as fatty acyl donor, but not acyl-CoA or acyl-ACP.</text>
</comment>
<dbReference type="PANTHER" id="PTHR30309">
    <property type="entry name" value="INNER MEMBRANE PROTEIN YGIH"/>
    <property type="match status" value="1"/>
</dbReference>
<dbReference type="GO" id="GO:0043772">
    <property type="term" value="F:acyl-phosphate glycerol-3-phosphate acyltransferase activity"/>
    <property type="evidence" value="ECO:0007669"/>
    <property type="project" value="UniProtKB-UniRule"/>
</dbReference>
<reference evidence="11 12" key="1">
    <citation type="submission" date="2019-01" db="EMBL/GenBank/DDBJ databases">
        <title>Draft genome sequence of Dictyobacter sp. Uno17.</title>
        <authorList>
            <person name="Wang C.M."/>
            <person name="Zheng Y."/>
            <person name="Sakai Y."/>
            <person name="Abe K."/>
            <person name="Yokota A."/>
            <person name="Yabe S."/>
        </authorList>
    </citation>
    <scope>NUCLEOTIDE SEQUENCE [LARGE SCALE GENOMIC DNA]</scope>
    <source>
        <strain evidence="11 12">Uno17</strain>
    </source>
</reference>
<feature type="transmembrane region" description="Helical" evidence="10">
    <location>
        <begin position="91"/>
        <end position="110"/>
    </location>
</feature>
<dbReference type="PANTHER" id="PTHR30309:SF0">
    <property type="entry name" value="GLYCEROL-3-PHOSPHATE ACYLTRANSFERASE-RELATED"/>
    <property type="match status" value="1"/>
</dbReference>
<keyword evidence="9 10" id="KW-1208">Phospholipid metabolism</keyword>
<feature type="transmembrane region" description="Helical" evidence="10">
    <location>
        <begin position="116"/>
        <end position="140"/>
    </location>
</feature>
<evidence type="ECO:0000313" key="11">
    <source>
        <dbReference type="EMBL" id="GCF09049.1"/>
    </source>
</evidence>
<keyword evidence="12" id="KW-1185">Reference proteome</keyword>
<dbReference type="Pfam" id="PF02660">
    <property type="entry name" value="G3P_acyltransf"/>
    <property type="match status" value="1"/>
</dbReference>
<accession>A0A5A5TDD7</accession>
<dbReference type="AlphaFoldDB" id="A0A5A5TDD7"/>
<protein>
    <recommendedName>
        <fullName evidence="10">Glycerol-3-phosphate acyltransferase</fullName>
    </recommendedName>
    <alternativeName>
        <fullName evidence="10">Acyl-PO4 G3P acyltransferase</fullName>
    </alternativeName>
    <alternativeName>
        <fullName evidence="10">Acyl-phosphate--glycerol-3-phosphate acyltransferase</fullName>
    </alternativeName>
    <alternativeName>
        <fullName evidence="10">G3P acyltransferase</fullName>
        <shortName evidence="10">GPAT</shortName>
        <ecNumber evidence="10">2.3.1.275</ecNumber>
    </alternativeName>
    <alternativeName>
        <fullName evidence="10">Lysophosphatidic acid synthase</fullName>
        <shortName evidence="10">LPA synthase</shortName>
    </alternativeName>
</protein>
<dbReference type="RefSeq" id="WP_172632093.1">
    <property type="nucleotide sequence ID" value="NZ_BIXY01000035.1"/>
</dbReference>
<dbReference type="EC" id="2.3.1.275" evidence="10"/>
<dbReference type="InterPro" id="IPR003811">
    <property type="entry name" value="G3P_acylTferase_PlsY"/>
</dbReference>
<comment type="caution">
    <text evidence="11">The sequence shown here is derived from an EMBL/GenBank/DDBJ whole genome shotgun (WGS) entry which is preliminary data.</text>
</comment>
<keyword evidence="6 10" id="KW-0443">Lipid metabolism</keyword>
<dbReference type="SMART" id="SM01207">
    <property type="entry name" value="G3P_acyltransf"/>
    <property type="match status" value="1"/>
</dbReference>
<evidence type="ECO:0000256" key="8">
    <source>
        <dbReference type="ARBA" id="ARBA00023209"/>
    </source>
</evidence>
<dbReference type="NCBIfam" id="TIGR00023">
    <property type="entry name" value="glycerol-3-phosphate 1-O-acyltransferase PlsY"/>
    <property type="match status" value="1"/>
</dbReference>
<feature type="transmembrane region" description="Helical" evidence="10">
    <location>
        <begin position="175"/>
        <end position="198"/>
    </location>
</feature>
<comment type="subcellular location">
    <subcellularLocation>
        <location evidence="10">Cell membrane</location>
        <topology evidence="10">Multi-pass membrane protein</topology>
    </subcellularLocation>
</comment>
<feature type="transmembrane region" description="Helical" evidence="10">
    <location>
        <begin position="60"/>
        <end position="84"/>
    </location>
</feature>
<evidence type="ECO:0000256" key="5">
    <source>
        <dbReference type="ARBA" id="ARBA00022989"/>
    </source>
</evidence>
<organism evidence="11 12">
    <name type="scientific">Dictyobacter arantiisoli</name>
    <dbReference type="NCBI Taxonomy" id="2014874"/>
    <lineage>
        <taxon>Bacteria</taxon>
        <taxon>Bacillati</taxon>
        <taxon>Chloroflexota</taxon>
        <taxon>Ktedonobacteria</taxon>
        <taxon>Ktedonobacterales</taxon>
        <taxon>Dictyobacteraceae</taxon>
        <taxon>Dictyobacter</taxon>
    </lineage>
</organism>
<evidence type="ECO:0000256" key="4">
    <source>
        <dbReference type="ARBA" id="ARBA00022692"/>
    </source>
</evidence>
<keyword evidence="3 10" id="KW-0808">Transferase</keyword>
<evidence type="ECO:0000256" key="6">
    <source>
        <dbReference type="ARBA" id="ARBA00023098"/>
    </source>
</evidence>
<dbReference type="Proteomes" id="UP000322530">
    <property type="component" value="Unassembled WGS sequence"/>
</dbReference>
<comment type="pathway">
    <text evidence="10">Lipid metabolism; phospholipid metabolism.</text>
</comment>
<evidence type="ECO:0000256" key="2">
    <source>
        <dbReference type="ARBA" id="ARBA00022516"/>
    </source>
</evidence>
<dbReference type="EMBL" id="BIXY01000035">
    <property type="protein sequence ID" value="GCF09049.1"/>
    <property type="molecule type" value="Genomic_DNA"/>
</dbReference>
<keyword evidence="1 10" id="KW-1003">Cell membrane</keyword>
<keyword evidence="5 10" id="KW-1133">Transmembrane helix</keyword>
<name>A0A5A5TDD7_9CHLR</name>
<evidence type="ECO:0000256" key="7">
    <source>
        <dbReference type="ARBA" id="ARBA00023136"/>
    </source>
</evidence>
<dbReference type="GO" id="GO:0008654">
    <property type="term" value="P:phospholipid biosynthetic process"/>
    <property type="evidence" value="ECO:0007669"/>
    <property type="project" value="UniProtKB-UniRule"/>
</dbReference>
<keyword evidence="4 10" id="KW-0812">Transmembrane</keyword>
<dbReference type="GO" id="GO:0005886">
    <property type="term" value="C:plasma membrane"/>
    <property type="evidence" value="ECO:0007669"/>
    <property type="project" value="UniProtKB-SubCell"/>
</dbReference>
<evidence type="ECO:0000313" key="12">
    <source>
        <dbReference type="Proteomes" id="UP000322530"/>
    </source>
</evidence>
<sequence>MFNIIGSLVTTAIIAYLWGSIPAGYWMGQIIKGKDYDIRDHGSKKIGATNVQRTLGTGPAIIVLFIDLSKGIGPALLATFVPFFYGSGWGILVAGLAALLGHCFPIFIGFKGGRGVLTGAGVILVCSPLSFLITAITTIGTISIWRYVSLGSIVGCVTGIVLGIVFYLVGLLHPGFFAAVSLPQMLYMLIGPALIILFHRDNIGRLLAGKERKLGQKAENVPASATK</sequence>
<dbReference type="UniPathway" id="UPA00085"/>
<comment type="catalytic activity">
    <reaction evidence="10">
        <text>an acyl phosphate + sn-glycerol 3-phosphate = a 1-acyl-sn-glycero-3-phosphate + phosphate</text>
        <dbReference type="Rhea" id="RHEA:34075"/>
        <dbReference type="ChEBI" id="CHEBI:43474"/>
        <dbReference type="ChEBI" id="CHEBI:57597"/>
        <dbReference type="ChEBI" id="CHEBI:57970"/>
        <dbReference type="ChEBI" id="CHEBI:59918"/>
        <dbReference type="EC" id="2.3.1.275"/>
    </reaction>
</comment>
<evidence type="ECO:0000256" key="3">
    <source>
        <dbReference type="ARBA" id="ARBA00022679"/>
    </source>
</evidence>
<comment type="similarity">
    <text evidence="10">Belongs to the PlsY family.</text>
</comment>
<keyword evidence="8 10" id="KW-0594">Phospholipid biosynthesis</keyword>
<feature type="transmembrane region" description="Helical" evidence="10">
    <location>
        <begin position="147"/>
        <end position="169"/>
    </location>
</feature>
<dbReference type="HAMAP" id="MF_01043">
    <property type="entry name" value="PlsY"/>
    <property type="match status" value="1"/>
</dbReference>
<proteinExistence type="inferred from homology"/>
<keyword evidence="7 10" id="KW-0472">Membrane</keyword>
<evidence type="ECO:0000256" key="10">
    <source>
        <dbReference type="HAMAP-Rule" id="MF_01043"/>
    </source>
</evidence>
<keyword evidence="2 10" id="KW-0444">Lipid biosynthesis</keyword>